<accession>Q3Z9X2</accession>
<dbReference type="InterPro" id="IPR026870">
    <property type="entry name" value="Zinc_ribbon_dom"/>
</dbReference>
<dbReference type="Proteomes" id="UP000008289">
    <property type="component" value="Chromosome"/>
</dbReference>
<keyword evidence="1" id="KW-0472">Membrane</keyword>
<dbReference type="EMBL" id="CP000027">
    <property type="protein sequence ID" value="AAW40595.1"/>
    <property type="molecule type" value="Genomic_DNA"/>
</dbReference>
<dbReference type="AlphaFoldDB" id="Q3Z9X2"/>
<feature type="domain" description="Zinc-ribbon" evidence="2">
    <location>
        <begin position="62"/>
        <end position="83"/>
    </location>
</feature>
<feature type="transmembrane region" description="Helical" evidence="1">
    <location>
        <begin position="17"/>
        <end position="38"/>
    </location>
</feature>
<protein>
    <recommendedName>
        <fullName evidence="2">Zinc-ribbon domain-containing protein</fullName>
    </recommendedName>
</protein>
<name>Q3Z9X2_DEHM1</name>
<proteinExistence type="predicted"/>
<dbReference type="HOGENOM" id="CLU_192083_0_0_0"/>
<dbReference type="Pfam" id="PF13240">
    <property type="entry name" value="Zn_Ribbon_1"/>
    <property type="match status" value="1"/>
</dbReference>
<keyword evidence="4" id="KW-1185">Reference proteome</keyword>
<evidence type="ECO:0000313" key="4">
    <source>
        <dbReference type="Proteomes" id="UP000008289"/>
    </source>
</evidence>
<evidence type="ECO:0000256" key="1">
    <source>
        <dbReference type="SAM" id="Phobius"/>
    </source>
</evidence>
<dbReference type="eggNOG" id="ENOG5032J8Y">
    <property type="taxonomic scope" value="Bacteria"/>
</dbReference>
<evidence type="ECO:0000313" key="3">
    <source>
        <dbReference type="EMBL" id="AAW40595.1"/>
    </source>
</evidence>
<dbReference type="KEGG" id="det:DET0229"/>
<keyword evidence="1" id="KW-0812">Transmembrane</keyword>
<gene>
    <name evidence="3" type="ordered locus">DET0229</name>
</gene>
<organism evidence="3 4">
    <name type="scientific">Dehalococcoides mccartyi (strain ATCC BAA-2266 / KCTC 15142 / 195)</name>
    <name type="common">Dehalococcoides ethenogenes (strain 195)</name>
    <dbReference type="NCBI Taxonomy" id="243164"/>
    <lineage>
        <taxon>Bacteria</taxon>
        <taxon>Bacillati</taxon>
        <taxon>Chloroflexota</taxon>
        <taxon>Dehalococcoidia</taxon>
        <taxon>Dehalococcoidales</taxon>
        <taxon>Dehalococcoidaceae</taxon>
        <taxon>Dehalococcoides</taxon>
    </lineage>
</organism>
<sequence>MLHWKGSAMPKIGPMELLILIVVIMIPVALIWGLIHLFRKLDKKPVRNQPLDTEELNRGVQYCTRCGQKLEAEAEFCPVCGTKKLCTPEKQ</sequence>
<keyword evidence="1" id="KW-1133">Transmembrane helix</keyword>
<evidence type="ECO:0000259" key="2">
    <source>
        <dbReference type="Pfam" id="PF13240"/>
    </source>
</evidence>
<dbReference type="InParanoid" id="Q3Z9X2"/>
<reference evidence="3 4" key="1">
    <citation type="journal article" date="2005" name="Science">
        <title>Genome sequence of the PCE-dechlorinating bacterium Dehalococcoides ethenogenes.</title>
        <authorList>
            <person name="Seshadri R."/>
            <person name="Adrian L."/>
            <person name="Fouts D.E."/>
            <person name="Eisen J.A."/>
            <person name="Phillippy A.M."/>
            <person name="Methe B.A."/>
            <person name="Ward N.L."/>
            <person name="Nelson W.C."/>
            <person name="Deboy R.T."/>
            <person name="Khouri H.M."/>
            <person name="Kolonay J.F."/>
            <person name="Dodson R.J."/>
            <person name="Daugherty S.C."/>
            <person name="Brinkac L.M."/>
            <person name="Sullivan S.A."/>
            <person name="Madupu R."/>
            <person name="Nelson K.E."/>
            <person name="Kang K.H."/>
            <person name="Impraim M."/>
            <person name="Tran K."/>
            <person name="Robinson J.M."/>
            <person name="Forberger H.A."/>
            <person name="Fraser C.M."/>
            <person name="Zinder S.H."/>
            <person name="Heidelberg J.F."/>
        </authorList>
    </citation>
    <scope>NUCLEOTIDE SEQUENCE [LARGE SCALE GENOMIC DNA]</scope>
    <source>
        <strain evidence="4">ATCC BAA-2266 / KCTC 15142 / 195</strain>
    </source>
</reference>
<dbReference type="STRING" id="243164.DET0229"/>